<sequence>MRRVENREKNIEKMEDELNLRQKNQNEYSIGYVYYDVDGHIKPM</sequence>
<gene>
    <name evidence="1" type="ORF">S03H2_72763</name>
</gene>
<dbReference type="EMBL" id="BARU01049415">
    <property type="protein sequence ID" value="GAH93127.1"/>
    <property type="molecule type" value="Genomic_DNA"/>
</dbReference>
<organism evidence="1">
    <name type="scientific">marine sediment metagenome</name>
    <dbReference type="NCBI Taxonomy" id="412755"/>
    <lineage>
        <taxon>unclassified sequences</taxon>
        <taxon>metagenomes</taxon>
        <taxon>ecological metagenomes</taxon>
    </lineage>
</organism>
<proteinExistence type="predicted"/>
<reference evidence="1" key="1">
    <citation type="journal article" date="2014" name="Front. Microbiol.">
        <title>High frequency of phylogenetically diverse reductive dehalogenase-homologous genes in deep subseafloor sedimentary metagenomes.</title>
        <authorList>
            <person name="Kawai M."/>
            <person name="Futagami T."/>
            <person name="Toyoda A."/>
            <person name="Takaki Y."/>
            <person name="Nishi S."/>
            <person name="Hori S."/>
            <person name="Arai W."/>
            <person name="Tsubouchi T."/>
            <person name="Morono Y."/>
            <person name="Uchiyama I."/>
            <person name="Ito T."/>
            <person name="Fujiyama A."/>
            <person name="Inagaki F."/>
            <person name="Takami H."/>
        </authorList>
    </citation>
    <scope>NUCLEOTIDE SEQUENCE</scope>
    <source>
        <strain evidence="1">Expedition CK06-06</strain>
    </source>
</reference>
<name>X1JGK6_9ZZZZ</name>
<protein>
    <submittedName>
        <fullName evidence="1">Uncharacterized protein</fullName>
    </submittedName>
</protein>
<comment type="caution">
    <text evidence="1">The sequence shown here is derived from an EMBL/GenBank/DDBJ whole genome shotgun (WGS) entry which is preliminary data.</text>
</comment>
<evidence type="ECO:0000313" key="1">
    <source>
        <dbReference type="EMBL" id="GAH93127.1"/>
    </source>
</evidence>
<dbReference type="AlphaFoldDB" id="X1JGK6"/>
<feature type="non-terminal residue" evidence="1">
    <location>
        <position position="44"/>
    </location>
</feature>
<accession>X1JGK6</accession>